<name>A0A8J2NSD5_9HEXA</name>
<keyword evidence="1" id="KW-1133">Transmembrane helix</keyword>
<protein>
    <submittedName>
        <fullName evidence="2">Uncharacterized protein</fullName>
    </submittedName>
</protein>
<evidence type="ECO:0000313" key="2">
    <source>
        <dbReference type="EMBL" id="CAG7716732.1"/>
    </source>
</evidence>
<sequence length="295" mass="34602">MATVISNLYKCVMFSSFAIEKIPKIPTTLKELMQENYTFATVTSYNFENWRGKSEVVSTFKHFAETRLFNRSTLTQVQIYYLEFIAEKAVLVKASIAKVIRSHDFDGPKLETDDFTHQPIRKLGDRYVFIGSYYEVQKLGQMLKTVDSGAYVTKIKELPIFLERIPWFSHSNFFSKLFAQTMYGYVESGVFDWWTRIESICKSFADFEKLRREYPDREGLNTTNFLGVILTDWKASRVETVMAEFGYVTFQMLTTTIWFMSYCITATAAIFLLEVTWGLKGYCLKRLKRLWFSTW</sequence>
<accession>A0A8J2NSD5</accession>
<dbReference type="EMBL" id="CAJVCH010040788">
    <property type="protein sequence ID" value="CAG7716732.1"/>
    <property type="molecule type" value="Genomic_DNA"/>
</dbReference>
<keyword evidence="1" id="KW-0472">Membrane</keyword>
<comment type="caution">
    <text evidence="2">The sequence shown here is derived from an EMBL/GenBank/DDBJ whole genome shotgun (WGS) entry which is preliminary data.</text>
</comment>
<proteinExistence type="predicted"/>
<keyword evidence="3" id="KW-1185">Reference proteome</keyword>
<gene>
    <name evidence="2" type="ORF">AFUS01_LOCUS6225</name>
</gene>
<dbReference type="AlphaFoldDB" id="A0A8J2NSD5"/>
<organism evidence="2 3">
    <name type="scientific">Allacma fusca</name>
    <dbReference type="NCBI Taxonomy" id="39272"/>
    <lineage>
        <taxon>Eukaryota</taxon>
        <taxon>Metazoa</taxon>
        <taxon>Ecdysozoa</taxon>
        <taxon>Arthropoda</taxon>
        <taxon>Hexapoda</taxon>
        <taxon>Collembola</taxon>
        <taxon>Symphypleona</taxon>
        <taxon>Sminthuridae</taxon>
        <taxon>Allacma</taxon>
    </lineage>
</organism>
<keyword evidence="1" id="KW-0812">Transmembrane</keyword>
<reference evidence="2" key="1">
    <citation type="submission" date="2021-06" db="EMBL/GenBank/DDBJ databases">
        <authorList>
            <person name="Hodson N. C."/>
            <person name="Mongue J. A."/>
            <person name="Jaron S. K."/>
        </authorList>
    </citation>
    <scope>NUCLEOTIDE SEQUENCE</scope>
</reference>
<dbReference type="Proteomes" id="UP000708208">
    <property type="component" value="Unassembled WGS sequence"/>
</dbReference>
<evidence type="ECO:0000313" key="3">
    <source>
        <dbReference type="Proteomes" id="UP000708208"/>
    </source>
</evidence>
<feature type="transmembrane region" description="Helical" evidence="1">
    <location>
        <begin position="257"/>
        <end position="279"/>
    </location>
</feature>
<evidence type="ECO:0000256" key="1">
    <source>
        <dbReference type="SAM" id="Phobius"/>
    </source>
</evidence>